<dbReference type="CDD" id="cd00200">
    <property type="entry name" value="WD40"/>
    <property type="match status" value="1"/>
</dbReference>
<dbReference type="SUPFAM" id="SSF81383">
    <property type="entry name" value="F-box domain"/>
    <property type="match status" value="1"/>
</dbReference>
<feature type="repeat" description="WD" evidence="3">
    <location>
        <begin position="596"/>
        <end position="627"/>
    </location>
</feature>
<evidence type="ECO:0000259" key="7">
    <source>
        <dbReference type="Pfam" id="PF25372"/>
    </source>
</evidence>
<dbReference type="OrthoDB" id="496at2759"/>
<evidence type="ECO:0000313" key="8">
    <source>
        <dbReference type="EMBL" id="GAN06894.1"/>
    </source>
</evidence>
<gene>
    <name evidence="8" type="ORF">MAM1_0140d06384</name>
</gene>
<dbReference type="InterPro" id="IPR036322">
    <property type="entry name" value="WD40_repeat_dom_sf"/>
</dbReference>
<dbReference type="AlphaFoldDB" id="A0A0C9MHU5"/>
<dbReference type="InterPro" id="IPR001810">
    <property type="entry name" value="F-box_dom"/>
</dbReference>
<dbReference type="EMBL" id="DF836429">
    <property type="protein sequence ID" value="GAN06894.1"/>
    <property type="molecule type" value="Genomic_DNA"/>
</dbReference>
<feature type="domain" description="F-box" evidence="6">
    <location>
        <begin position="630"/>
        <end position="674"/>
    </location>
</feature>
<feature type="repeat" description="WD" evidence="3">
    <location>
        <begin position="302"/>
        <end position="343"/>
    </location>
</feature>
<dbReference type="SMART" id="SM00320">
    <property type="entry name" value="WD40"/>
    <property type="match status" value="7"/>
</dbReference>
<dbReference type="PROSITE" id="PS50294">
    <property type="entry name" value="WD_REPEATS_REGION"/>
    <property type="match status" value="5"/>
</dbReference>
<dbReference type="SUPFAM" id="SSF52047">
    <property type="entry name" value="RNI-like"/>
    <property type="match status" value="1"/>
</dbReference>
<keyword evidence="9" id="KW-1185">Reference proteome</keyword>
<feature type="compositionally biased region" description="Basic and acidic residues" evidence="5">
    <location>
        <begin position="177"/>
        <end position="191"/>
    </location>
</feature>
<feature type="region of interest" description="Disordered" evidence="5">
    <location>
        <begin position="1120"/>
        <end position="1142"/>
    </location>
</feature>
<dbReference type="Gene3D" id="1.20.1280.50">
    <property type="match status" value="1"/>
</dbReference>
<evidence type="ECO:0000256" key="5">
    <source>
        <dbReference type="SAM" id="MobiDB-lite"/>
    </source>
</evidence>
<protein>
    <submittedName>
        <fullName evidence="8">Ubiquitin ligase complex F-box protein GRR1</fullName>
    </submittedName>
</protein>
<dbReference type="Gene3D" id="6.10.280.220">
    <property type="match status" value="1"/>
</dbReference>
<feature type="repeat" description="WD" evidence="3">
    <location>
        <begin position="495"/>
        <end position="517"/>
    </location>
</feature>
<dbReference type="InterPro" id="IPR057207">
    <property type="entry name" value="FBXL15_LRR"/>
</dbReference>
<keyword evidence="4" id="KW-0175">Coiled coil</keyword>
<dbReference type="STRING" id="91626.A0A0C9MHU5"/>
<dbReference type="Gene3D" id="2.130.10.10">
    <property type="entry name" value="YVTN repeat-like/Quinoprotein amine dehydrogenase"/>
    <property type="match status" value="3"/>
</dbReference>
<dbReference type="Gene3D" id="3.80.10.10">
    <property type="entry name" value="Ribonuclease Inhibitor"/>
    <property type="match status" value="3"/>
</dbReference>
<dbReference type="PROSITE" id="PS00678">
    <property type="entry name" value="WD_REPEATS_1"/>
    <property type="match status" value="3"/>
</dbReference>
<keyword evidence="2" id="KW-0677">Repeat</keyword>
<dbReference type="PRINTS" id="PR00320">
    <property type="entry name" value="GPROTEINBRPT"/>
</dbReference>
<feature type="region of interest" description="Disordered" evidence="5">
    <location>
        <begin position="271"/>
        <end position="295"/>
    </location>
</feature>
<dbReference type="InterPro" id="IPR036047">
    <property type="entry name" value="F-box-like_dom_sf"/>
</dbReference>
<dbReference type="InterPro" id="IPR006553">
    <property type="entry name" value="Leu-rich_rpt_Cys-con_subtyp"/>
</dbReference>
<feature type="repeat" description="WD" evidence="3">
    <location>
        <begin position="518"/>
        <end position="557"/>
    </location>
</feature>
<dbReference type="Proteomes" id="UP000053815">
    <property type="component" value="Unassembled WGS sequence"/>
</dbReference>
<dbReference type="Pfam" id="PF12937">
    <property type="entry name" value="F-box-like"/>
    <property type="match status" value="1"/>
</dbReference>
<name>A0A0C9MHU5_9FUNG</name>
<keyword evidence="1 3" id="KW-0853">WD repeat</keyword>
<feature type="domain" description="F-box/LRR-repeat protein 15-like leucin rich repeat" evidence="7">
    <location>
        <begin position="900"/>
        <end position="1065"/>
    </location>
</feature>
<dbReference type="SMART" id="SM00367">
    <property type="entry name" value="LRR_CC"/>
    <property type="match status" value="12"/>
</dbReference>
<dbReference type="Pfam" id="PF25372">
    <property type="entry name" value="DUF7885"/>
    <property type="match status" value="1"/>
</dbReference>
<feature type="compositionally biased region" description="Basic residues" evidence="5">
    <location>
        <begin position="165"/>
        <end position="176"/>
    </location>
</feature>
<reference evidence="8" key="1">
    <citation type="submission" date="2014-09" db="EMBL/GenBank/DDBJ databases">
        <title>Draft genome sequence of an oleaginous Mucoromycotina fungus Mucor ambiguus NBRC6742.</title>
        <authorList>
            <person name="Takeda I."/>
            <person name="Yamane N."/>
            <person name="Morita T."/>
            <person name="Tamano K."/>
            <person name="Machida M."/>
            <person name="Baker S."/>
            <person name="Koike H."/>
        </authorList>
    </citation>
    <scope>NUCLEOTIDE SEQUENCE</scope>
    <source>
        <strain evidence="8">NBRC 6742</strain>
    </source>
</reference>
<dbReference type="InterPro" id="IPR001680">
    <property type="entry name" value="WD40_rpt"/>
</dbReference>
<dbReference type="InterPro" id="IPR019775">
    <property type="entry name" value="WD40_repeat_CS"/>
</dbReference>
<dbReference type="PANTHER" id="PTHR44156">
    <property type="entry name" value="SUPERNUMERARY LIMBS, ISOFORM B-RELATED"/>
    <property type="match status" value="1"/>
</dbReference>
<evidence type="ECO:0000256" key="2">
    <source>
        <dbReference type="ARBA" id="ARBA00022737"/>
    </source>
</evidence>
<proteinExistence type="predicted"/>
<dbReference type="InterPro" id="IPR053299">
    <property type="entry name" value="ASTRA_WD_repeat"/>
</dbReference>
<evidence type="ECO:0000256" key="4">
    <source>
        <dbReference type="SAM" id="Coils"/>
    </source>
</evidence>
<dbReference type="InterPro" id="IPR015943">
    <property type="entry name" value="WD40/YVTN_repeat-like_dom_sf"/>
</dbReference>
<sequence length="1142" mass="127657">MPTDNKPPPILRKRSERSAITVNTNNDTSTSMNYTAVVAAAKDKANSVVHSARAWLTPSTEWTSSLTQLESLSTVMFSPLAAHPVYRSESMVKALQLMQQQQQRQQTPNSTNALAAPRDLVLHGKMYAWPSSAVLLQADIPETNNPVSLFQGFASAYPSLAKTSRSPKRNRAKKKKQPTDTKPNRQNKDMPRSLTQIISEREKRVRDCDKISMQKSSTANEIDQINLQINELLSKRQALEQKWEKLEEKDIQLQLIIDDLNDAIMEIEEGGSISGRAARSDRGNESDSDDDEVEPGTCFKTLEGHTDDVVCLDFNHPKGMLVSSSMDGTIKAWDLYRNRCLGNLEGHTGVVRCLHLNEARLLTGADDHTIKQWDLSLIPPPQPSFSSSSVFSSTPSSPSLTAIDGGIVSETFTLEGHQGEITALDANQSSAVSGSNDKTIRQWDLETQQCVLTLDVMWASKNGGGLVDSWLDTALNYGYAAHDFVGALQFWDFALASGTSDGKIRMWDLRTGQAHRTLPGHSAPITCLQFDQVHLVSGSLDKTIRIWDLRTGSVFDTLTYTTPVSSLQFNASKIISSGTSNTIDVYNRTSFQHSGLVGHKQHVNSIRFRNDVLASGGSDNIIKLWSIVMNTIPSEILQDVFRKCESTGDLINCALVCKRWSCLALEILWYKPTFHVRLPTSSNAWITFFTIIQATHQTTFPYASFIRRINLSPLSILIEDLHIMTLRSCKRLERLTLAGCSKLTDIGLCTLIHEIGSKLVSLDLSDVYQITDATITEAATSCPQLQGFNLSMSRFHHSITDASVTLLAAQCIHMKRIKLNNCSHVSDQTAIALSMHCPRLIEVDFMNCNVSNQALISIFNNNRELRELRLSQADNPDIQIDDAAFTLAPRLHQQPYYQQLRLVDFTGISRISDIAIDILVQAAPKIRSLILNKCSQITDHGVLAISKLGRYLHFLHLGHCSNITDTPIQRLALVCPRLRYLDMASCVNITDASIAELAKHLPKLKRIGLVKCNRITDAAIQSLAKHARITNSIERIHLSFCSRLSVQAIAELLNKCQRLNHLSLTHVPSFMREDLQRFCRSPPKDFTELQRNAFCVYSGPGVQHLKDYLNAMQLEQEFNHEPLENQQQQQPDYRLTDDRMSE</sequence>
<feature type="repeat" description="WD" evidence="3">
    <location>
        <begin position="414"/>
        <end position="453"/>
    </location>
</feature>
<evidence type="ECO:0000256" key="3">
    <source>
        <dbReference type="PROSITE-ProRule" id="PRU00221"/>
    </source>
</evidence>
<dbReference type="InterPro" id="IPR032675">
    <property type="entry name" value="LRR_dom_sf"/>
</dbReference>
<dbReference type="PROSITE" id="PS50082">
    <property type="entry name" value="WD_REPEATS_2"/>
    <property type="match status" value="6"/>
</dbReference>
<feature type="coiled-coil region" evidence="4">
    <location>
        <begin position="222"/>
        <end position="249"/>
    </location>
</feature>
<dbReference type="Pfam" id="PF00400">
    <property type="entry name" value="WD40"/>
    <property type="match status" value="5"/>
</dbReference>
<evidence type="ECO:0000259" key="6">
    <source>
        <dbReference type="Pfam" id="PF12937"/>
    </source>
</evidence>
<dbReference type="GO" id="GO:0016874">
    <property type="term" value="F:ligase activity"/>
    <property type="evidence" value="ECO:0007669"/>
    <property type="project" value="UniProtKB-KW"/>
</dbReference>
<accession>A0A0C9MHU5</accession>
<dbReference type="SUPFAM" id="SSF50978">
    <property type="entry name" value="WD40 repeat-like"/>
    <property type="match status" value="1"/>
</dbReference>
<organism evidence="8">
    <name type="scientific">Mucor ambiguus</name>
    <dbReference type="NCBI Taxonomy" id="91626"/>
    <lineage>
        <taxon>Eukaryota</taxon>
        <taxon>Fungi</taxon>
        <taxon>Fungi incertae sedis</taxon>
        <taxon>Mucoromycota</taxon>
        <taxon>Mucoromycotina</taxon>
        <taxon>Mucoromycetes</taxon>
        <taxon>Mucorales</taxon>
        <taxon>Mucorineae</taxon>
        <taxon>Mucoraceae</taxon>
        <taxon>Mucor</taxon>
    </lineage>
</organism>
<keyword evidence="8" id="KW-0436">Ligase</keyword>
<feature type="repeat" description="WD" evidence="3">
    <location>
        <begin position="344"/>
        <end position="376"/>
    </location>
</feature>
<feature type="region of interest" description="Disordered" evidence="5">
    <location>
        <begin position="160"/>
        <end position="201"/>
    </location>
</feature>
<evidence type="ECO:0000313" key="9">
    <source>
        <dbReference type="Proteomes" id="UP000053815"/>
    </source>
</evidence>
<evidence type="ECO:0000256" key="1">
    <source>
        <dbReference type="ARBA" id="ARBA00022574"/>
    </source>
</evidence>
<dbReference type="InterPro" id="IPR020472">
    <property type="entry name" value="WD40_PAC1"/>
</dbReference>